<reference evidence="2 3" key="1">
    <citation type="submission" date="2016-03" db="EMBL/GenBank/DDBJ databases">
        <authorList>
            <person name="Ploux O."/>
        </authorList>
    </citation>
    <scope>NUCLEOTIDE SEQUENCE [LARGE SCALE GENOMIC DNA]</scope>
    <source>
        <strain evidence="2 3">R-45370</strain>
    </source>
</reference>
<dbReference type="RefSeq" id="WP_066977520.1">
    <property type="nucleotide sequence ID" value="NZ_LUUI01000033.1"/>
</dbReference>
<sequence length="112" mass="12371">MNNQPKKTKQDSPTFATQVGAKAARKLKAKRNATPGVWFGLGMMGLVGWSVVVPTLLGAALGIWLDQHYPGGRSWTLALLMAGLTMGCFNAWHWVDKEDQAIRDEQKEDDDE</sequence>
<dbReference type="EMBL" id="LUUI01000033">
    <property type="protein sequence ID" value="OAI20673.1"/>
    <property type="molecule type" value="Genomic_DNA"/>
</dbReference>
<keyword evidence="1" id="KW-0472">Membrane</keyword>
<proteinExistence type="predicted"/>
<dbReference type="AlphaFoldDB" id="A0A177NTS6"/>
<evidence type="ECO:0000313" key="3">
    <source>
        <dbReference type="Proteomes" id="UP000078476"/>
    </source>
</evidence>
<name>A0A177NTS6_9GAMM</name>
<accession>A0A177NTS6</accession>
<dbReference type="NCBIfam" id="TIGR02230">
    <property type="entry name" value="ATPase_gene1"/>
    <property type="match status" value="1"/>
</dbReference>
<dbReference type="Proteomes" id="UP000078476">
    <property type="component" value="Unassembled WGS sequence"/>
</dbReference>
<evidence type="ECO:0000256" key="1">
    <source>
        <dbReference type="SAM" id="Phobius"/>
    </source>
</evidence>
<dbReference type="OrthoDB" id="466056at2"/>
<dbReference type="Pfam" id="PF09527">
    <property type="entry name" value="ATPase_gene1"/>
    <property type="match status" value="1"/>
</dbReference>
<dbReference type="InterPro" id="IPR032820">
    <property type="entry name" value="ATPase_put"/>
</dbReference>
<keyword evidence="3" id="KW-1185">Reference proteome</keyword>
<keyword evidence="1" id="KW-0812">Transmembrane</keyword>
<comment type="caution">
    <text evidence="2">The sequence shown here is derived from an EMBL/GenBank/DDBJ whole genome shotgun (WGS) entry which is preliminary data.</text>
</comment>
<feature type="transmembrane region" description="Helical" evidence="1">
    <location>
        <begin position="36"/>
        <end position="65"/>
    </location>
</feature>
<evidence type="ECO:0000313" key="2">
    <source>
        <dbReference type="EMBL" id="OAI20673.1"/>
    </source>
</evidence>
<protein>
    <submittedName>
        <fullName evidence="2">F0F1 ATP synthase subunit</fullName>
    </submittedName>
</protein>
<organism evidence="2 3">
    <name type="scientific">Methylomonas lenta</name>
    <dbReference type="NCBI Taxonomy" id="980561"/>
    <lineage>
        <taxon>Bacteria</taxon>
        <taxon>Pseudomonadati</taxon>
        <taxon>Pseudomonadota</taxon>
        <taxon>Gammaproteobacteria</taxon>
        <taxon>Methylococcales</taxon>
        <taxon>Methylococcaceae</taxon>
        <taxon>Methylomonas</taxon>
    </lineage>
</organism>
<keyword evidence="1" id="KW-1133">Transmembrane helix</keyword>
<dbReference type="STRING" id="980561.A1359_02875"/>
<dbReference type="InterPro" id="IPR011744">
    <property type="entry name" value="ATPase_gene1"/>
</dbReference>
<gene>
    <name evidence="2" type="ORF">A1359_02875</name>
</gene>
<feature type="transmembrane region" description="Helical" evidence="1">
    <location>
        <begin position="77"/>
        <end position="95"/>
    </location>
</feature>